<dbReference type="OrthoDB" id="8188991at2759"/>
<keyword evidence="3" id="KW-1185">Reference proteome</keyword>
<organism evidence="2 3">
    <name type="scientific">Ceraceosorus bombacis</name>
    <dbReference type="NCBI Taxonomy" id="401625"/>
    <lineage>
        <taxon>Eukaryota</taxon>
        <taxon>Fungi</taxon>
        <taxon>Dikarya</taxon>
        <taxon>Basidiomycota</taxon>
        <taxon>Ustilaginomycotina</taxon>
        <taxon>Exobasidiomycetes</taxon>
        <taxon>Ceraceosorales</taxon>
        <taxon>Ceraceosoraceae</taxon>
        <taxon>Ceraceosorus</taxon>
    </lineage>
</organism>
<dbReference type="AlphaFoldDB" id="A0A0P1BJ17"/>
<reference evidence="2 3" key="1">
    <citation type="submission" date="2014-09" db="EMBL/GenBank/DDBJ databases">
        <authorList>
            <person name="Magalhaes I.L.F."/>
            <person name="Oliveira U."/>
            <person name="Santos F.R."/>
            <person name="Vidigal T.H.D.A."/>
            <person name="Brescovit A.D."/>
            <person name="Santos A.J."/>
        </authorList>
    </citation>
    <scope>NUCLEOTIDE SEQUENCE [LARGE SCALE GENOMIC DNA]</scope>
</reference>
<dbReference type="Proteomes" id="UP000054845">
    <property type="component" value="Unassembled WGS sequence"/>
</dbReference>
<name>A0A0P1BJ17_9BASI</name>
<protein>
    <submittedName>
        <fullName evidence="2">Uncharacterized protein</fullName>
    </submittedName>
</protein>
<feature type="compositionally biased region" description="Basic and acidic residues" evidence="1">
    <location>
        <begin position="9"/>
        <end position="19"/>
    </location>
</feature>
<feature type="region of interest" description="Disordered" evidence="1">
    <location>
        <begin position="1"/>
        <end position="59"/>
    </location>
</feature>
<evidence type="ECO:0000313" key="3">
    <source>
        <dbReference type="Proteomes" id="UP000054845"/>
    </source>
</evidence>
<dbReference type="EMBL" id="CCYA01000272">
    <property type="protein sequence ID" value="CEH15857.1"/>
    <property type="molecule type" value="Genomic_DNA"/>
</dbReference>
<evidence type="ECO:0000256" key="1">
    <source>
        <dbReference type="SAM" id="MobiDB-lite"/>
    </source>
</evidence>
<evidence type="ECO:0000313" key="2">
    <source>
        <dbReference type="EMBL" id="CEH15857.1"/>
    </source>
</evidence>
<proteinExistence type="predicted"/>
<accession>A0A0P1BJ17</accession>
<sequence length="278" mass="31869">MAGTKRRSAKEGQEQETEKASNASLGSSKRTKKDASEQERKKASHLYTDDNPSTTLHGTSFKDAASAHRTIQMVSANRSLTYQFQTINTMLHRAKAHPSKTEGIKASIPIFQEWLDSYHSKKSSLRSFKMLKKDRVARYLRCVDEHTHSGEEWQTCKSWAERYVALQAKKRLANTLMDEKDPAGEDLESEEWQTCKSWAERYVALQAKKRLANTLMDEKDPAGEDLESHRYRVLHEIVPDVPRDAWQQEDLWADISKRIPSGTHLKMLLYAYSPLGNV</sequence>